<keyword evidence="1" id="KW-0560">Oxidoreductase</keyword>
<keyword evidence="4" id="KW-1185">Reference proteome</keyword>
<comment type="caution">
    <text evidence="3">The sequence shown here is derived from an EMBL/GenBank/DDBJ whole genome shotgun (WGS) entry which is preliminary data.</text>
</comment>
<dbReference type="GO" id="GO:0042602">
    <property type="term" value="F:riboflavin reductase (NADPH) activity"/>
    <property type="evidence" value="ECO:0007669"/>
    <property type="project" value="TreeGrafter"/>
</dbReference>
<dbReference type="PANTHER" id="PTHR30466:SF1">
    <property type="entry name" value="FMN REDUCTASE (NADH) RUTF"/>
    <property type="match status" value="1"/>
</dbReference>
<dbReference type="InterPro" id="IPR050268">
    <property type="entry name" value="NADH-dep_flavin_reductase"/>
</dbReference>
<dbReference type="AlphaFoldDB" id="A0A8H7BWM2"/>
<proteinExistence type="predicted"/>
<sequence>MSLPRLARSFTSAFKPTTVRFFSTRNVTEEVRSIMRKVPQPVVVVTTSSAKDATHRRGITVSSFTSICLHPEPLVSFCVRIPSRASELLHASGSMVVNMLSHEQVQHSVVFSSPNADQFKDVPFYDDSETGLPVLMGTLGSMYCKVFNVMSLGDHELWIAKVIKVEEGVGSAHGKREEAQPLLYYDRRYRSVGEQVFMKAFEDNTLDTRRWMHRAHVRMAWNYLRDLGKENAAPTIKKTIRAHFEKNASKKQMYHETITSFYIHLIDLAIQAEGDEDDFFTFIHHFPALGNPRTIDTYYSPALLKSAEARHRFVPPDLKPLPSRLTPIEKS</sequence>
<dbReference type="InterPro" id="IPR002563">
    <property type="entry name" value="Flavin_Rdtase-like_dom"/>
</dbReference>
<dbReference type="Pfam" id="PF01613">
    <property type="entry name" value="Flavin_Reduct"/>
    <property type="match status" value="1"/>
</dbReference>
<dbReference type="SUPFAM" id="SSF50475">
    <property type="entry name" value="FMN-binding split barrel"/>
    <property type="match status" value="1"/>
</dbReference>
<evidence type="ECO:0000259" key="2">
    <source>
        <dbReference type="SMART" id="SM00903"/>
    </source>
</evidence>
<evidence type="ECO:0000256" key="1">
    <source>
        <dbReference type="ARBA" id="ARBA00023002"/>
    </source>
</evidence>
<dbReference type="EMBL" id="JABAYA010000003">
    <property type="protein sequence ID" value="KAF7732356.1"/>
    <property type="molecule type" value="Genomic_DNA"/>
</dbReference>
<accession>A0A8H7BWM2</accession>
<feature type="domain" description="Flavin reductase like" evidence="2">
    <location>
        <begin position="35"/>
        <end position="191"/>
    </location>
</feature>
<dbReference type="Proteomes" id="UP000605846">
    <property type="component" value="Unassembled WGS sequence"/>
</dbReference>
<evidence type="ECO:0000313" key="4">
    <source>
        <dbReference type="Proteomes" id="UP000605846"/>
    </source>
</evidence>
<protein>
    <recommendedName>
        <fullName evidence="2">Flavin reductase like domain-containing protein</fullName>
    </recommendedName>
</protein>
<reference evidence="3" key="1">
    <citation type="submission" date="2020-01" db="EMBL/GenBank/DDBJ databases">
        <title>Genome Sequencing of Three Apophysomyces-Like Fungal Strains Confirms a Novel Fungal Genus in the Mucoromycota with divergent Burkholderia-like Endosymbiotic Bacteria.</title>
        <authorList>
            <person name="Stajich J.E."/>
            <person name="Macias A.M."/>
            <person name="Carter-House D."/>
            <person name="Lovett B."/>
            <person name="Kasson L.R."/>
            <person name="Berry K."/>
            <person name="Grigoriev I."/>
            <person name="Chang Y."/>
            <person name="Spatafora J."/>
            <person name="Kasson M.T."/>
        </authorList>
    </citation>
    <scope>NUCLEOTIDE SEQUENCE</scope>
    <source>
        <strain evidence="3">NRRL A-21654</strain>
    </source>
</reference>
<dbReference type="SMART" id="SM00903">
    <property type="entry name" value="Flavin_Reduct"/>
    <property type="match status" value="1"/>
</dbReference>
<gene>
    <name evidence="3" type="ORF">EC973_005252</name>
</gene>
<name>A0A8H7BWM2_9FUNG</name>
<dbReference type="PANTHER" id="PTHR30466">
    <property type="entry name" value="FLAVIN REDUCTASE"/>
    <property type="match status" value="1"/>
</dbReference>
<dbReference type="OrthoDB" id="2015405at2759"/>
<organism evidence="3 4">
    <name type="scientific">Apophysomyces ossiformis</name>
    <dbReference type="NCBI Taxonomy" id="679940"/>
    <lineage>
        <taxon>Eukaryota</taxon>
        <taxon>Fungi</taxon>
        <taxon>Fungi incertae sedis</taxon>
        <taxon>Mucoromycota</taxon>
        <taxon>Mucoromycotina</taxon>
        <taxon>Mucoromycetes</taxon>
        <taxon>Mucorales</taxon>
        <taxon>Mucorineae</taxon>
        <taxon>Mucoraceae</taxon>
        <taxon>Apophysomyces</taxon>
    </lineage>
</organism>
<dbReference type="Gene3D" id="2.30.110.10">
    <property type="entry name" value="Electron Transport, Fmn-binding Protein, Chain A"/>
    <property type="match status" value="1"/>
</dbReference>
<dbReference type="InterPro" id="IPR012349">
    <property type="entry name" value="Split_barrel_FMN-bd"/>
</dbReference>
<evidence type="ECO:0000313" key="3">
    <source>
        <dbReference type="EMBL" id="KAF7732356.1"/>
    </source>
</evidence>
<dbReference type="GO" id="GO:0010181">
    <property type="term" value="F:FMN binding"/>
    <property type="evidence" value="ECO:0007669"/>
    <property type="project" value="InterPro"/>
</dbReference>